<feature type="region of interest" description="Disordered" evidence="4">
    <location>
        <begin position="35"/>
        <end position="107"/>
    </location>
</feature>
<reference evidence="6" key="1">
    <citation type="submission" date="2019-08" db="EMBL/GenBank/DDBJ databases">
        <title>Three high-quality genomes provides insights into domestication of ducks.</title>
        <authorList>
            <person name="Hou Z.C."/>
            <person name="Zhu F."/>
            <person name="Yin Z.T."/>
            <person name="Zhang F."/>
        </authorList>
    </citation>
    <scope>NUCLEOTIDE SEQUENCE [LARGE SCALE GENOMIC DNA]</scope>
</reference>
<evidence type="ECO:0000259" key="5">
    <source>
        <dbReference type="Pfam" id="PF00030"/>
    </source>
</evidence>
<sequence>KTNRPRNDASVRGSCQLDIRAWLCPAPHHRALLLPHPRSLSTKGNASRAGGWTSAGPAAASRTKGSSTGSTPSASRSGALGLLRPPQPPRAAVRAGARRVPPLPSLERPRLTALGSCRPVGMHGEHYRMEIFEGSRFSGRSMELTEDCASLQGQGWDKPCVNAIKVYGDWRVGAVRGAQLPRPHVRGGAGRVQQLQSMAGMQLKRPVRQESHQLRLAELSPRH</sequence>
<dbReference type="InterPro" id="IPR001064">
    <property type="entry name" value="Beta/gamma_crystallin"/>
</dbReference>
<feature type="region of interest" description="Disordered" evidence="4">
    <location>
        <begin position="204"/>
        <end position="223"/>
    </location>
</feature>
<comment type="subunit">
    <text evidence="2">Monomer.</text>
</comment>
<dbReference type="Ensembl" id="ENSAPLT00020000606.1">
    <property type="protein sequence ID" value="ENSAPLP00020000572.1"/>
    <property type="gene ID" value="ENSAPLG00020000451.1"/>
</dbReference>
<keyword evidence="3" id="KW-0677">Repeat</keyword>
<evidence type="ECO:0000256" key="4">
    <source>
        <dbReference type="SAM" id="MobiDB-lite"/>
    </source>
</evidence>
<dbReference type="GO" id="GO:0007601">
    <property type="term" value="P:visual perception"/>
    <property type="evidence" value="ECO:0007669"/>
    <property type="project" value="TreeGrafter"/>
</dbReference>
<dbReference type="GO" id="GO:0005212">
    <property type="term" value="F:structural constituent of eye lens"/>
    <property type="evidence" value="ECO:0007669"/>
    <property type="project" value="TreeGrafter"/>
</dbReference>
<dbReference type="InterPro" id="IPR050252">
    <property type="entry name" value="Beta/Gamma-Crystallin"/>
</dbReference>
<evidence type="ECO:0000256" key="3">
    <source>
        <dbReference type="ARBA" id="ARBA00022737"/>
    </source>
</evidence>
<dbReference type="SUPFAM" id="SSF49695">
    <property type="entry name" value="gamma-Crystallin-like"/>
    <property type="match status" value="1"/>
</dbReference>
<dbReference type="PANTHER" id="PTHR11818">
    <property type="entry name" value="BETA/GAMMA CRYSTALLIN"/>
    <property type="match status" value="1"/>
</dbReference>
<evidence type="ECO:0000256" key="2">
    <source>
        <dbReference type="ARBA" id="ARBA00011245"/>
    </source>
</evidence>
<accession>A0A8B9QRP9</accession>
<reference evidence="6" key="2">
    <citation type="submission" date="2025-08" db="UniProtKB">
        <authorList>
            <consortium name="Ensembl"/>
        </authorList>
    </citation>
    <scope>IDENTIFICATION</scope>
</reference>
<dbReference type="AlphaFoldDB" id="A0A8B9QRP9"/>
<feature type="compositionally biased region" description="Low complexity" evidence="4">
    <location>
        <begin position="58"/>
        <end position="100"/>
    </location>
</feature>
<dbReference type="Proteomes" id="UP000694400">
    <property type="component" value="Chromosome 2"/>
</dbReference>
<feature type="compositionally biased region" description="Basic and acidic residues" evidence="4">
    <location>
        <begin position="207"/>
        <end position="223"/>
    </location>
</feature>
<proteinExistence type="inferred from homology"/>
<organism evidence="6 7">
    <name type="scientific">Anas platyrhynchos</name>
    <name type="common">Mallard</name>
    <name type="synonym">Anas boschas</name>
    <dbReference type="NCBI Taxonomy" id="8839"/>
    <lineage>
        <taxon>Eukaryota</taxon>
        <taxon>Metazoa</taxon>
        <taxon>Chordata</taxon>
        <taxon>Craniata</taxon>
        <taxon>Vertebrata</taxon>
        <taxon>Euteleostomi</taxon>
        <taxon>Archelosauria</taxon>
        <taxon>Archosauria</taxon>
        <taxon>Dinosauria</taxon>
        <taxon>Saurischia</taxon>
        <taxon>Theropoda</taxon>
        <taxon>Coelurosauria</taxon>
        <taxon>Aves</taxon>
        <taxon>Neognathae</taxon>
        <taxon>Galloanserae</taxon>
        <taxon>Anseriformes</taxon>
        <taxon>Anatidae</taxon>
        <taxon>Anatinae</taxon>
        <taxon>Anas</taxon>
    </lineage>
</organism>
<dbReference type="InterPro" id="IPR011024">
    <property type="entry name" value="G_crystallin-like"/>
</dbReference>
<feature type="domain" description="Beta/gamma crystallin 'Greek key'" evidence="5">
    <location>
        <begin position="128"/>
        <end position="168"/>
    </location>
</feature>
<evidence type="ECO:0000256" key="1">
    <source>
        <dbReference type="ARBA" id="ARBA00009646"/>
    </source>
</evidence>
<protein>
    <recommendedName>
        <fullName evidence="5">Beta/gamma crystallin 'Greek key' domain-containing protein</fullName>
    </recommendedName>
</protein>
<evidence type="ECO:0000313" key="7">
    <source>
        <dbReference type="Proteomes" id="UP000694400"/>
    </source>
</evidence>
<dbReference type="Pfam" id="PF00030">
    <property type="entry name" value="Crystall"/>
    <property type="match status" value="1"/>
</dbReference>
<evidence type="ECO:0000313" key="6">
    <source>
        <dbReference type="Ensembl" id="ENSAPLP00020000572.1"/>
    </source>
</evidence>
<name>A0A8B9QRP9_ANAPL</name>
<dbReference type="GO" id="GO:0002088">
    <property type="term" value="P:lens development in camera-type eye"/>
    <property type="evidence" value="ECO:0007669"/>
    <property type="project" value="TreeGrafter"/>
</dbReference>
<reference evidence="6" key="3">
    <citation type="submission" date="2025-09" db="UniProtKB">
        <authorList>
            <consortium name="Ensembl"/>
        </authorList>
    </citation>
    <scope>IDENTIFICATION</scope>
</reference>
<dbReference type="Gene3D" id="2.60.20.10">
    <property type="entry name" value="Crystallins"/>
    <property type="match status" value="1"/>
</dbReference>
<dbReference type="PANTHER" id="PTHR11818:SF22">
    <property type="entry name" value="GAMMA-CRYSTALLIN N"/>
    <property type="match status" value="1"/>
</dbReference>
<comment type="similarity">
    <text evidence="1">Belongs to the beta/gamma-crystallin family.</text>
</comment>